<dbReference type="EMBL" id="CASHSV030000001">
    <property type="protein sequence ID" value="CAJ2630903.1"/>
    <property type="molecule type" value="Genomic_DNA"/>
</dbReference>
<comment type="caution">
    <text evidence="1">The sequence shown here is derived from an EMBL/GenBank/DDBJ whole genome shotgun (WGS) entry which is preliminary data.</text>
</comment>
<proteinExistence type="predicted"/>
<dbReference type="Proteomes" id="UP001177021">
    <property type="component" value="Unassembled WGS sequence"/>
</dbReference>
<accession>A0ACB0IF05</accession>
<reference evidence="1" key="1">
    <citation type="submission" date="2023-10" db="EMBL/GenBank/DDBJ databases">
        <authorList>
            <person name="Rodriguez Cubillos JULIANA M."/>
            <person name="De Vega J."/>
        </authorList>
    </citation>
    <scope>NUCLEOTIDE SEQUENCE</scope>
</reference>
<protein>
    <submittedName>
        <fullName evidence="1">Uncharacterized protein</fullName>
    </submittedName>
</protein>
<gene>
    <name evidence="1" type="ORF">MILVUS5_LOCUS2585</name>
</gene>
<keyword evidence="2" id="KW-1185">Reference proteome</keyword>
<evidence type="ECO:0000313" key="2">
    <source>
        <dbReference type="Proteomes" id="UP001177021"/>
    </source>
</evidence>
<name>A0ACB0IF05_TRIPR</name>
<organism evidence="1 2">
    <name type="scientific">Trifolium pratense</name>
    <name type="common">Red clover</name>
    <dbReference type="NCBI Taxonomy" id="57577"/>
    <lineage>
        <taxon>Eukaryota</taxon>
        <taxon>Viridiplantae</taxon>
        <taxon>Streptophyta</taxon>
        <taxon>Embryophyta</taxon>
        <taxon>Tracheophyta</taxon>
        <taxon>Spermatophyta</taxon>
        <taxon>Magnoliopsida</taxon>
        <taxon>eudicotyledons</taxon>
        <taxon>Gunneridae</taxon>
        <taxon>Pentapetalae</taxon>
        <taxon>rosids</taxon>
        <taxon>fabids</taxon>
        <taxon>Fabales</taxon>
        <taxon>Fabaceae</taxon>
        <taxon>Papilionoideae</taxon>
        <taxon>50 kb inversion clade</taxon>
        <taxon>NPAAA clade</taxon>
        <taxon>Hologalegina</taxon>
        <taxon>IRL clade</taxon>
        <taxon>Trifolieae</taxon>
        <taxon>Trifolium</taxon>
    </lineage>
</organism>
<sequence>MWDYKDVHNVISENMATGNLEAIVLRRYPENIDKIQAMSTLRTEALAQMSRLKLLMLWNLNFSGSLNFLSSELGYLCWDKYPFSCLPSSFEPDKLVELILPHSNIRQLWEGTKPLHNLTRIDLSHSKNLIMMPNFSMIPNLEWLDLEGCIKLVQIDPSIGILRRLFKLNLKNCKNLISIPNNIIGLSSLKHLNISGCPKLLNNQLLQRQIKHLEMLDNKESTTQYQSTSCIPSFRFSFFRKRKDSVGLLLPSLSRLSCLQYLDLSFCNLLQIPNAIGWLHSLEILNLGGNNFVTLPSSIKELSKLRQLNLEHCKQLKYLPELASNTVLPVGKTFFGRYVAGLYIFDCPSLIEMECCYRMAFSWMIQLLQVHMQSDLPMGQIDIVIPRAQIPIWFNKQNVGSSISMDPSPIMHDNNWIGVACCLTFVAHDDPNNLGEGRSPHIGFGFQSKQRGRFPVIPIHLEKDLVTVELEHLLLIFFTRGECIDYYMSHITKGLHDISSTIELAAVVEQPLGLHLEVKNCGYRWISKEDLEQLNPQMMHSGSGNSSVQIKYVTNN</sequence>
<evidence type="ECO:0000313" key="1">
    <source>
        <dbReference type="EMBL" id="CAJ2630903.1"/>
    </source>
</evidence>